<proteinExistence type="predicted"/>
<organism evidence="2">
    <name type="scientific">Arundo donax</name>
    <name type="common">Giant reed</name>
    <name type="synonym">Donax arundinaceus</name>
    <dbReference type="NCBI Taxonomy" id="35708"/>
    <lineage>
        <taxon>Eukaryota</taxon>
        <taxon>Viridiplantae</taxon>
        <taxon>Streptophyta</taxon>
        <taxon>Embryophyta</taxon>
        <taxon>Tracheophyta</taxon>
        <taxon>Spermatophyta</taxon>
        <taxon>Magnoliopsida</taxon>
        <taxon>Liliopsida</taxon>
        <taxon>Poales</taxon>
        <taxon>Poaceae</taxon>
        <taxon>PACMAD clade</taxon>
        <taxon>Arundinoideae</taxon>
        <taxon>Arundineae</taxon>
        <taxon>Arundo</taxon>
    </lineage>
</organism>
<keyword evidence="1" id="KW-1133">Transmembrane helix</keyword>
<sequence>MTHITAFLLRFWAGSILDSILLLYLGTCTLTQKPC</sequence>
<accession>A0A0A9EAM5</accession>
<feature type="transmembrane region" description="Helical" evidence="1">
    <location>
        <begin position="7"/>
        <end position="26"/>
    </location>
</feature>
<evidence type="ECO:0000313" key="2">
    <source>
        <dbReference type="EMBL" id="JAD96083.1"/>
    </source>
</evidence>
<reference evidence="2" key="2">
    <citation type="journal article" date="2015" name="Data Brief">
        <title>Shoot transcriptome of the giant reed, Arundo donax.</title>
        <authorList>
            <person name="Barrero R.A."/>
            <person name="Guerrero F.D."/>
            <person name="Moolhuijzen P."/>
            <person name="Goolsby J.A."/>
            <person name="Tidwell J."/>
            <person name="Bellgard S.E."/>
            <person name="Bellgard M.I."/>
        </authorList>
    </citation>
    <scope>NUCLEOTIDE SEQUENCE</scope>
    <source>
        <tissue evidence="2">Shoot tissue taken approximately 20 cm above the soil surface</tissue>
    </source>
</reference>
<name>A0A0A9EAM5_ARUDO</name>
<reference evidence="2" key="1">
    <citation type="submission" date="2014-09" db="EMBL/GenBank/DDBJ databases">
        <authorList>
            <person name="Magalhaes I.L.F."/>
            <person name="Oliveira U."/>
            <person name="Santos F.R."/>
            <person name="Vidigal T.H.D.A."/>
            <person name="Brescovit A.D."/>
            <person name="Santos A.J."/>
        </authorList>
    </citation>
    <scope>NUCLEOTIDE SEQUENCE</scope>
    <source>
        <tissue evidence="2">Shoot tissue taken approximately 20 cm above the soil surface</tissue>
    </source>
</reference>
<evidence type="ECO:0000256" key="1">
    <source>
        <dbReference type="SAM" id="Phobius"/>
    </source>
</evidence>
<dbReference type="AlphaFoldDB" id="A0A0A9EAM5"/>
<dbReference type="EMBL" id="GBRH01201812">
    <property type="protein sequence ID" value="JAD96083.1"/>
    <property type="molecule type" value="Transcribed_RNA"/>
</dbReference>
<keyword evidence="1" id="KW-0472">Membrane</keyword>
<keyword evidence="1" id="KW-0812">Transmembrane</keyword>
<protein>
    <submittedName>
        <fullName evidence="2">Uncharacterized protein</fullName>
    </submittedName>
</protein>